<accession>A0ABS9YVK4</accession>
<dbReference type="Pfam" id="PF09851">
    <property type="entry name" value="SHOCT"/>
    <property type="match status" value="1"/>
</dbReference>
<dbReference type="InterPro" id="IPR018649">
    <property type="entry name" value="SHOCT"/>
</dbReference>
<keyword evidence="4" id="KW-1185">Reference proteome</keyword>
<evidence type="ECO:0000313" key="3">
    <source>
        <dbReference type="EMBL" id="MCI4675143.1"/>
    </source>
</evidence>
<protein>
    <submittedName>
        <fullName evidence="3">SHOCT domain-containing protein</fullName>
    </submittedName>
</protein>
<keyword evidence="1" id="KW-0472">Membrane</keyword>
<sequence length="88" mass="9890">MWHHGYGGWGWGSWILTAMVLTLFFALVITAIVAAVRYLGGPGHHHGPAAHGALPGRRPEDLLAERFARGDIDDEEYRRRVALLREHH</sequence>
<dbReference type="RefSeq" id="WP_243071496.1">
    <property type="nucleotide sequence ID" value="NZ_JAIVFL010000001.1"/>
</dbReference>
<evidence type="ECO:0000259" key="2">
    <source>
        <dbReference type="Pfam" id="PF09851"/>
    </source>
</evidence>
<keyword evidence="1" id="KW-0812">Transmembrane</keyword>
<reference evidence="3" key="1">
    <citation type="journal article" date="2022" name="ISME J.">
        <title>Identification of active gaseous-alkane degraders at natural gas seeps.</title>
        <authorList>
            <person name="Farhan Ul Haque M."/>
            <person name="Hernandez M."/>
            <person name="Crombie A.T."/>
            <person name="Murrell J.C."/>
        </authorList>
    </citation>
    <scope>NUCLEOTIDE SEQUENCE</scope>
    <source>
        <strain evidence="3">ANDR5</strain>
    </source>
</reference>
<name>A0ABS9YVK4_9MYCO</name>
<feature type="transmembrane region" description="Helical" evidence="1">
    <location>
        <begin position="12"/>
        <end position="36"/>
    </location>
</feature>
<gene>
    <name evidence="3" type="ORF">K9U37_09675</name>
</gene>
<dbReference type="Proteomes" id="UP001139068">
    <property type="component" value="Unassembled WGS sequence"/>
</dbReference>
<comment type="caution">
    <text evidence="3">The sequence shown here is derived from an EMBL/GenBank/DDBJ whole genome shotgun (WGS) entry which is preliminary data.</text>
</comment>
<feature type="domain" description="SHOCT" evidence="2">
    <location>
        <begin position="60"/>
        <end position="84"/>
    </location>
</feature>
<dbReference type="EMBL" id="JAIVFL010000001">
    <property type="protein sequence ID" value="MCI4675143.1"/>
    <property type="molecule type" value="Genomic_DNA"/>
</dbReference>
<evidence type="ECO:0000256" key="1">
    <source>
        <dbReference type="SAM" id="Phobius"/>
    </source>
</evidence>
<keyword evidence="1" id="KW-1133">Transmembrane helix</keyword>
<proteinExistence type="predicted"/>
<evidence type="ECO:0000313" key="4">
    <source>
        <dbReference type="Proteomes" id="UP001139068"/>
    </source>
</evidence>
<organism evidence="3 4">
    <name type="scientific">Candidatus Mycolicibacterium alkanivorans</name>
    <dbReference type="NCBI Taxonomy" id="2954114"/>
    <lineage>
        <taxon>Bacteria</taxon>
        <taxon>Bacillati</taxon>
        <taxon>Actinomycetota</taxon>
        <taxon>Actinomycetes</taxon>
        <taxon>Mycobacteriales</taxon>
        <taxon>Mycobacteriaceae</taxon>
        <taxon>Mycolicibacterium</taxon>
    </lineage>
</organism>